<dbReference type="Proteomes" id="UP000601435">
    <property type="component" value="Unassembled WGS sequence"/>
</dbReference>
<feature type="binding site" evidence="4">
    <location>
        <position position="278"/>
    </location>
    <ligand>
        <name>S-adenosyl-L-methionine</name>
        <dbReference type="ChEBI" id="CHEBI:59789"/>
    </ligand>
</feature>
<dbReference type="PANTHER" id="PTHR47548">
    <property type="entry name" value="BNAA06G32370D PROTEIN"/>
    <property type="match status" value="1"/>
</dbReference>
<dbReference type="EMBL" id="CAJNJA010034809">
    <property type="protein sequence ID" value="CAE7698504.1"/>
    <property type="molecule type" value="Genomic_DNA"/>
</dbReference>
<comment type="similarity">
    <text evidence="4">Belongs to the class I-like SAM-binding methyltransferase superfamily. RNA M5U methyltransferase family.</text>
</comment>
<keyword evidence="7" id="KW-1185">Reference proteome</keyword>
<gene>
    <name evidence="6" type="ORF">SNEC2469_LOCUS20133</name>
</gene>
<dbReference type="OrthoDB" id="10250660at2759"/>
<feature type="compositionally biased region" description="Polar residues" evidence="5">
    <location>
        <begin position="12"/>
        <end position="21"/>
    </location>
</feature>
<evidence type="ECO:0000256" key="1">
    <source>
        <dbReference type="ARBA" id="ARBA00022603"/>
    </source>
</evidence>
<proteinExistence type="inferred from homology"/>
<dbReference type="PROSITE" id="PS51687">
    <property type="entry name" value="SAM_MT_RNA_M5U"/>
    <property type="match status" value="1"/>
</dbReference>
<feature type="active site" description="Nucleophile" evidence="4">
    <location>
        <position position="379"/>
    </location>
</feature>
<evidence type="ECO:0000256" key="3">
    <source>
        <dbReference type="ARBA" id="ARBA00022691"/>
    </source>
</evidence>
<dbReference type="SUPFAM" id="SSF53335">
    <property type="entry name" value="S-adenosyl-L-methionine-dependent methyltransferases"/>
    <property type="match status" value="1"/>
</dbReference>
<feature type="binding site" evidence="4">
    <location>
        <position position="251"/>
    </location>
    <ligand>
        <name>S-adenosyl-L-methionine</name>
        <dbReference type="ChEBI" id="CHEBI:59789"/>
    </ligand>
</feature>
<evidence type="ECO:0000256" key="5">
    <source>
        <dbReference type="SAM" id="MobiDB-lite"/>
    </source>
</evidence>
<dbReference type="InterPro" id="IPR029063">
    <property type="entry name" value="SAM-dependent_MTases_sf"/>
</dbReference>
<comment type="caution">
    <text evidence="6">The sequence shown here is derived from an EMBL/GenBank/DDBJ whole genome shotgun (WGS) entry which is preliminary data.</text>
</comment>
<evidence type="ECO:0000256" key="2">
    <source>
        <dbReference type="ARBA" id="ARBA00022679"/>
    </source>
</evidence>
<keyword evidence="2 4" id="KW-0808">Transferase</keyword>
<dbReference type="Gene3D" id="2.40.50.1070">
    <property type="match status" value="1"/>
</dbReference>
<keyword evidence="3 4" id="KW-0949">S-adenosyl-L-methionine</keyword>
<keyword evidence="1 4" id="KW-0489">Methyltransferase</keyword>
<evidence type="ECO:0000256" key="4">
    <source>
        <dbReference type="PROSITE-ProRule" id="PRU01024"/>
    </source>
</evidence>
<reference evidence="6" key="1">
    <citation type="submission" date="2021-02" db="EMBL/GenBank/DDBJ databases">
        <authorList>
            <person name="Dougan E. K."/>
            <person name="Rhodes N."/>
            <person name="Thang M."/>
            <person name="Chan C."/>
        </authorList>
    </citation>
    <scope>NUCLEOTIDE SEQUENCE</scope>
</reference>
<evidence type="ECO:0000313" key="6">
    <source>
        <dbReference type="EMBL" id="CAE7698504.1"/>
    </source>
</evidence>
<name>A0A812WZW0_9DINO</name>
<dbReference type="PANTHER" id="PTHR47548:SF1">
    <property type="entry name" value="S-ADENOSYL-L-METHIONINE-DEPENDENT METHYLTRANSFERASES SUPERFAMILY PROTEIN"/>
    <property type="match status" value="1"/>
</dbReference>
<sequence length="422" mass="46749">MAKRKRPGKAQPTKTRTQLNNARKRAAKKRAKQQAKLVDPSLVYIQNPLGAPTVVRAKGWFADLGKKLSLRLGPLEGWRTSAKLAVRASGASGAKIGLFVPKSHDVVPINGCAAHHASINTALEAISTACKAARIRGYDEDKGEGDLRYVKLEVQRSSELVQVTLVWHASSQEEAGKPLRKLVTALQQHELWYSIWANFHAADKHTSRILALEKEAWVQLAGRKRWLREPLQRSAVPYHCELCFPPFVFRQANLCAFERIVSAVRRFVPFGSAVVELYAGVGTIGLHLADVAGSLVCSDENPFNRACFRRSLKSLPPDLQQKLGYVSGDAASQVDSIPAADVVIVDPPRKGMEDTVLDALTRPPKRKSVKPYRLIYVSCGFPAFCRDAEKLMQHGWTVLHAEGFVLFPGSDHLETFCVFERT</sequence>
<feature type="region of interest" description="Disordered" evidence="5">
    <location>
        <begin position="1"/>
        <end position="32"/>
    </location>
</feature>
<feature type="compositionally biased region" description="Basic residues" evidence="5">
    <location>
        <begin position="22"/>
        <end position="32"/>
    </location>
</feature>
<dbReference type="Gene3D" id="3.40.50.150">
    <property type="entry name" value="Vaccinia Virus protein VP39"/>
    <property type="match status" value="1"/>
</dbReference>
<accession>A0A812WZW0</accession>
<evidence type="ECO:0000313" key="7">
    <source>
        <dbReference type="Proteomes" id="UP000601435"/>
    </source>
</evidence>
<organism evidence="6 7">
    <name type="scientific">Symbiodinium necroappetens</name>
    <dbReference type="NCBI Taxonomy" id="1628268"/>
    <lineage>
        <taxon>Eukaryota</taxon>
        <taxon>Sar</taxon>
        <taxon>Alveolata</taxon>
        <taxon>Dinophyceae</taxon>
        <taxon>Suessiales</taxon>
        <taxon>Symbiodiniaceae</taxon>
        <taxon>Symbiodinium</taxon>
    </lineage>
</organism>
<dbReference type="AlphaFoldDB" id="A0A812WZW0"/>
<feature type="binding site" evidence="4">
    <location>
        <position position="299"/>
    </location>
    <ligand>
        <name>S-adenosyl-L-methionine</name>
        <dbReference type="ChEBI" id="CHEBI:59789"/>
    </ligand>
</feature>
<feature type="binding site" evidence="4">
    <location>
        <position position="346"/>
    </location>
    <ligand>
        <name>S-adenosyl-L-methionine</name>
        <dbReference type="ChEBI" id="CHEBI:59789"/>
    </ligand>
</feature>
<dbReference type="GO" id="GO:0008173">
    <property type="term" value="F:RNA methyltransferase activity"/>
    <property type="evidence" value="ECO:0007669"/>
    <property type="project" value="InterPro"/>
</dbReference>
<dbReference type="InterPro" id="IPR053304">
    <property type="entry name" value="RNA_M5U_MTase"/>
</dbReference>
<dbReference type="GO" id="GO:0006396">
    <property type="term" value="P:RNA processing"/>
    <property type="evidence" value="ECO:0007669"/>
    <property type="project" value="InterPro"/>
</dbReference>
<protein>
    <submittedName>
        <fullName evidence="6">Uncharacterized protein</fullName>
    </submittedName>
</protein>
<dbReference type="InterPro" id="IPR010280">
    <property type="entry name" value="U5_MeTrfase_fam"/>
</dbReference>
<dbReference type="GO" id="GO:0032259">
    <property type="term" value="P:methylation"/>
    <property type="evidence" value="ECO:0007669"/>
    <property type="project" value="UniProtKB-KW"/>
</dbReference>